<keyword evidence="3" id="KW-0539">Nucleus</keyword>
<evidence type="ECO:0000313" key="5">
    <source>
        <dbReference type="EMBL" id="DAZ95961.1"/>
    </source>
</evidence>
<evidence type="ECO:0000256" key="4">
    <source>
        <dbReference type="SAM" id="MobiDB-lite"/>
    </source>
</evidence>
<feature type="region of interest" description="Disordered" evidence="4">
    <location>
        <begin position="588"/>
        <end position="607"/>
    </location>
</feature>
<dbReference type="CDD" id="cd22965">
    <property type="entry name" value="DD_DPY30_SDC1"/>
    <property type="match status" value="1"/>
</dbReference>
<dbReference type="EMBL" id="DAKRPA010000182">
    <property type="protein sequence ID" value="DAZ95961.1"/>
    <property type="molecule type" value="Genomic_DNA"/>
</dbReference>
<comment type="similarity">
    <text evidence="2">Belongs to the dpy-30 family.</text>
</comment>
<dbReference type="GO" id="GO:0005634">
    <property type="term" value="C:nucleus"/>
    <property type="evidence" value="ECO:0007669"/>
    <property type="project" value="UniProtKB-SubCell"/>
</dbReference>
<reference evidence="5" key="1">
    <citation type="submission" date="2022-11" db="EMBL/GenBank/DDBJ databases">
        <authorList>
            <person name="Morgan W.R."/>
            <person name="Tartar A."/>
        </authorList>
    </citation>
    <scope>NUCLEOTIDE SEQUENCE</scope>
    <source>
        <strain evidence="5">ARSEF 373</strain>
    </source>
</reference>
<evidence type="ECO:0000313" key="6">
    <source>
        <dbReference type="Proteomes" id="UP001146120"/>
    </source>
</evidence>
<gene>
    <name evidence="5" type="ORF">N0F65_009262</name>
</gene>
<dbReference type="SUPFAM" id="SSF50156">
    <property type="entry name" value="PDZ domain-like"/>
    <property type="match status" value="1"/>
</dbReference>
<evidence type="ECO:0000256" key="2">
    <source>
        <dbReference type="ARBA" id="ARBA00010849"/>
    </source>
</evidence>
<reference evidence="5" key="2">
    <citation type="journal article" date="2023" name="Microbiol Resour">
        <title>Decontamination and Annotation of the Draft Genome Sequence of the Oomycete Lagenidium giganteum ARSEF 373.</title>
        <authorList>
            <person name="Morgan W.R."/>
            <person name="Tartar A."/>
        </authorList>
    </citation>
    <scope>NUCLEOTIDE SEQUENCE</scope>
    <source>
        <strain evidence="5">ARSEF 373</strain>
    </source>
</reference>
<keyword evidence="6" id="KW-1185">Reference proteome</keyword>
<comment type="caution">
    <text evidence="5">The sequence shown here is derived from an EMBL/GenBank/DDBJ whole genome shotgun (WGS) entry which is preliminary data.</text>
</comment>
<feature type="region of interest" description="Disordered" evidence="4">
    <location>
        <begin position="366"/>
        <end position="385"/>
    </location>
</feature>
<evidence type="ECO:0000256" key="3">
    <source>
        <dbReference type="ARBA" id="ARBA00023242"/>
    </source>
</evidence>
<name>A0AAV2YRB1_9STRA</name>
<dbReference type="InterPro" id="IPR007858">
    <property type="entry name" value="Dpy-30_motif"/>
</dbReference>
<accession>A0AAV2YRB1</accession>
<dbReference type="InterPro" id="IPR036034">
    <property type="entry name" value="PDZ_sf"/>
</dbReference>
<proteinExistence type="inferred from homology"/>
<dbReference type="InterPro" id="IPR049629">
    <property type="entry name" value="DPY30_SDC1_DD"/>
</dbReference>
<protein>
    <submittedName>
        <fullName evidence="5">Uncharacterized protein</fullName>
    </submittedName>
</protein>
<dbReference type="Pfam" id="PF05186">
    <property type="entry name" value="Dpy-30"/>
    <property type="match status" value="1"/>
</dbReference>
<dbReference type="Gene3D" id="1.20.890.10">
    <property type="entry name" value="cAMP-dependent protein kinase regulatory subunit, dimerization-anchoring domain"/>
    <property type="match status" value="1"/>
</dbReference>
<sequence>MQRKMVQVLVCKNDGCFEFEAVELKRLDLWSDVKMDLAGALYAEEDLFAVASPTDITLYKLPKGEDIEITAKGDTIEQHVTAESKWVLDIFSGPFRRMSDLTVQTDHAIRGMRRASVAASKRISTRASMLTTMSASPISPLGNLEPLAPLPEAATLSTSTVYHEPYIHIGTWVPMMVKDKSRATGSLLNVLKPAASEYEDVLTTTNRAREYINRFRRIGRPVTIMSIQTVTLPLAVACPSAISQHGPRVLYEGVYNLTEAEASRGFVQAVRLWFSFDCEQTITVTKVNGTLGLKPLRQQDGWVVVQALPGSPCFEAGMRADEVFLTHVNGVDVSPHAFPSVCTKYAQQISWKDCVIPLVEKSETTMPATGTASNNAPAPPPIYNNIPARTREQRIAVRDKETWEKDRLRMRKGGHVRIDTSVTGSAMLVYAPNSQGYMCDADRFHTDTAGEEKLQREEHNARVKISQEKKRYDSVHREISRWKEMDAATALEEKKWEHYRQIGTKALRNKGGEAYNPITLRYNDGKDGERLKQADDAIKHRALMRAQNLQQVNSREAAIRCVRARALVARDYSVADPQCVCAVENIEAPPTGDEAPAPAESKAKSAEKAAENAQVKLEVQSLPIRAYLDQTVVPILLQGMSALVKERPPNPVEYLAGYLLKNNPQGPSSSGGDAK</sequence>
<dbReference type="Proteomes" id="UP001146120">
    <property type="component" value="Unassembled WGS sequence"/>
</dbReference>
<dbReference type="AlphaFoldDB" id="A0AAV2YRB1"/>
<evidence type="ECO:0000256" key="1">
    <source>
        <dbReference type="ARBA" id="ARBA00004123"/>
    </source>
</evidence>
<organism evidence="5 6">
    <name type="scientific">Lagenidium giganteum</name>
    <dbReference type="NCBI Taxonomy" id="4803"/>
    <lineage>
        <taxon>Eukaryota</taxon>
        <taxon>Sar</taxon>
        <taxon>Stramenopiles</taxon>
        <taxon>Oomycota</taxon>
        <taxon>Peronosporomycetes</taxon>
        <taxon>Pythiales</taxon>
        <taxon>Pythiaceae</taxon>
    </lineage>
</organism>
<feature type="compositionally biased region" description="Low complexity" evidence="4">
    <location>
        <begin position="367"/>
        <end position="376"/>
    </location>
</feature>
<comment type="subcellular location">
    <subcellularLocation>
        <location evidence="1">Nucleus</location>
    </subcellularLocation>
</comment>